<evidence type="ECO:0000313" key="3">
    <source>
        <dbReference type="EMBL" id="BAC44212.1"/>
    </source>
</evidence>
<name>Q8EVY7_MALP2</name>
<gene>
    <name evidence="3" type="ordered locus">MYPE4220</name>
</gene>
<dbReference type="KEGG" id="mpe:MYPE4220"/>
<dbReference type="HOGENOM" id="CLU_041527_3_1_14"/>
<dbReference type="PANTHER" id="PTHR43566:SF2">
    <property type="entry name" value="DUF4143 DOMAIN-CONTAINING PROTEIN"/>
    <property type="match status" value="1"/>
</dbReference>
<evidence type="ECO:0000259" key="2">
    <source>
        <dbReference type="Pfam" id="PF13635"/>
    </source>
</evidence>
<dbReference type="AlphaFoldDB" id="Q8EVY7"/>
<evidence type="ECO:0000259" key="1">
    <source>
        <dbReference type="Pfam" id="PF13173"/>
    </source>
</evidence>
<dbReference type="InterPro" id="IPR011335">
    <property type="entry name" value="Restrct_endonuc-II-like"/>
</dbReference>
<dbReference type="PANTHER" id="PTHR43566">
    <property type="entry name" value="CONSERVED PROTEIN"/>
    <property type="match status" value="1"/>
</dbReference>
<evidence type="ECO:0000313" key="4">
    <source>
        <dbReference type="Proteomes" id="UP000002522"/>
    </source>
</evidence>
<proteinExistence type="predicted"/>
<dbReference type="InParanoid" id="Q8EVY7"/>
<dbReference type="Pfam" id="PF13635">
    <property type="entry name" value="DUF4143"/>
    <property type="match status" value="1"/>
</dbReference>
<dbReference type="Pfam" id="PF13173">
    <property type="entry name" value="AAA_14"/>
    <property type="match status" value="1"/>
</dbReference>
<dbReference type="EMBL" id="BA000026">
    <property type="protein sequence ID" value="BAC44212.1"/>
    <property type="molecule type" value="Genomic_DNA"/>
</dbReference>
<dbReference type="InterPro" id="IPR041682">
    <property type="entry name" value="AAA_14"/>
</dbReference>
<sequence>MNIKRNILNALENLLQQYPIVLLTGSRQVGKTTLTTYYQKNNNYKYVSLENEDDLKLAKRNPGKFLEKYQYPLIIDEVQLDPILFNQITHIVNEIRRLHGSNAARGLFILISSQKYHLMKNVTESMAGRVAVMEMGPLSLSEINQVEEKPFFVDKSNFVEYINRTSEYKIDEEKIYQQMIRGFYPEICANKNLDTSIFYKNYIDTYIERDVSKLENVRSKKKFKEFLVLLSNYTANDFVPENLSKLLGVDIKTINSWTSILEAGNIITLVSPFSEKINNKQVTKRQRIYFNDTGLVCNLLDLKNTKDKKFLDNKEKLFETFVFNEINKTYINKNQVINFYYYRDLRKNEIDLVVLDGYKNALNLIECKSGKKYDLSDVKFLNEFKSNNYEIASKLVICLTKDFYSINSNIHIFPITCI</sequence>
<protein>
    <recommendedName>
        <fullName evidence="5">ATPase</fullName>
    </recommendedName>
</protein>
<dbReference type="SUPFAM" id="SSF52540">
    <property type="entry name" value="P-loop containing nucleoside triphosphate hydrolases"/>
    <property type="match status" value="1"/>
</dbReference>
<accession>Q8EVY7</accession>
<dbReference type="SUPFAM" id="SSF52980">
    <property type="entry name" value="Restriction endonuclease-like"/>
    <property type="match status" value="1"/>
</dbReference>
<dbReference type="InterPro" id="IPR025420">
    <property type="entry name" value="DUF4143"/>
</dbReference>
<dbReference type="Gene3D" id="3.40.50.300">
    <property type="entry name" value="P-loop containing nucleotide triphosphate hydrolases"/>
    <property type="match status" value="1"/>
</dbReference>
<feature type="domain" description="DUF4143" evidence="2">
    <location>
        <begin position="208"/>
        <end position="370"/>
    </location>
</feature>
<dbReference type="RefSeq" id="WP_011077246.1">
    <property type="nucleotide sequence ID" value="NC_004432.1"/>
</dbReference>
<organism evidence="3 4">
    <name type="scientific">Malacoplasma penetrans (strain HF-2)</name>
    <name type="common">Mycoplasma penetrans</name>
    <dbReference type="NCBI Taxonomy" id="272633"/>
    <lineage>
        <taxon>Bacteria</taxon>
        <taxon>Bacillati</taxon>
        <taxon>Mycoplasmatota</taxon>
        <taxon>Mycoplasmoidales</taxon>
        <taxon>Mycoplasmoidaceae</taxon>
        <taxon>Malacoplasma</taxon>
    </lineage>
</organism>
<reference evidence="3 4" key="1">
    <citation type="journal article" date="2002" name="Nucleic Acids Res.">
        <title>The complete genomic sequence of Mycoplasma penetrans, an intracellular bacterial pathogen in humans.</title>
        <authorList>
            <person name="Sasaki Y."/>
            <person name="Ishikawa J."/>
            <person name="Yamashita A."/>
            <person name="Oshima K."/>
            <person name="Kenri T."/>
            <person name="Furuya K."/>
            <person name="Yoshino C."/>
            <person name="Horino A."/>
            <person name="Shiba T."/>
            <person name="Sasaki T."/>
            <person name="Hattori M."/>
        </authorList>
    </citation>
    <scope>NUCLEOTIDE SEQUENCE [LARGE SCALE GENOMIC DNA]</scope>
    <source>
        <strain evidence="3 4">HF-2</strain>
    </source>
</reference>
<keyword evidence="4" id="KW-1185">Reference proteome</keyword>
<dbReference type="InterPro" id="IPR027417">
    <property type="entry name" value="P-loop_NTPase"/>
</dbReference>
<evidence type="ECO:0008006" key="5">
    <source>
        <dbReference type="Google" id="ProtNLM"/>
    </source>
</evidence>
<feature type="domain" description="AAA" evidence="1">
    <location>
        <begin position="18"/>
        <end position="143"/>
    </location>
</feature>
<dbReference type="Proteomes" id="UP000002522">
    <property type="component" value="Chromosome"/>
</dbReference>
<dbReference type="eggNOG" id="COG1373">
    <property type="taxonomic scope" value="Bacteria"/>
</dbReference>